<gene>
    <name evidence="1" type="ORF">MC7420_935</name>
</gene>
<protein>
    <submittedName>
        <fullName evidence="1">Uncharacterized protein</fullName>
    </submittedName>
</protein>
<reference evidence="1 2" key="1">
    <citation type="submission" date="2008-07" db="EMBL/GenBank/DDBJ databases">
        <authorList>
            <person name="Tandeau de Marsac N."/>
            <person name="Ferriera S."/>
            <person name="Johnson J."/>
            <person name="Kravitz S."/>
            <person name="Beeson K."/>
            <person name="Sutton G."/>
            <person name="Rogers Y.-H."/>
            <person name="Friedman R."/>
            <person name="Frazier M."/>
            <person name="Venter J.C."/>
        </authorList>
    </citation>
    <scope>NUCLEOTIDE SEQUENCE [LARGE SCALE GENOMIC DNA]</scope>
    <source>
        <strain evidence="1 2">PCC 7420</strain>
    </source>
</reference>
<organism evidence="1 2">
    <name type="scientific">Coleofasciculus chthonoplastes PCC 7420</name>
    <dbReference type="NCBI Taxonomy" id="118168"/>
    <lineage>
        <taxon>Bacteria</taxon>
        <taxon>Bacillati</taxon>
        <taxon>Cyanobacteriota</taxon>
        <taxon>Cyanophyceae</taxon>
        <taxon>Coleofasciculales</taxon>
        <taxon>Coleofasciculaceae</taxon>
        <taxon>Coleofasciculus</taxon>
    </lineage>
</organism>
<evidence type="ECO:0000313" key="2">
    <source>
        <dbReference type="Proteomes" id="UP000003835"/>
    </source>
</evidence>
<proteinExistence type="predicted"/>
<name>B4W0C3_9CYAN</name>
<dbReference type="EMBL" id="DS989865">
    <property type="protein sequence ID" value="EDX72266.1"/>
    <property type="molecule type" value="Genomic_DNA"/>
</dbReference>
<accession>B4W0C3</accession>
<sequence length="64" mass="7395">MGIDIKSLNPPLQLTRLNRAHVDKGRTGRTLRFLGCGLGLVELCDRVLYPELGRFNWRYLTQHD</sequence>
<keyword evidence="2" id="KW-1185">Reference proteome</keyword>
<evidence type="ECO:0000313" key="1">
    <source>
        <dbReference type="EMBL" id="EDX72266.1"/>
    </source>
</evidence>
<dbReference type="AlphaFoldDB" id="B4W0C3"/>
<dbReference type="Proteomes" id="UP000003835">
    <property type="component" value="Unassembled WGS sequence"/>
</dbReference>
<dbReference type="RefSeq" id="WP_006104543.1">
    <property type="nucleotide sequence ID" value="NZ_DS989865.1"/>
</dbReference>
<dbReference type="HOGENOM" id="CLU_2859968_0_0_3"/>